<keyword evidence="2" id="KW-1185">Reference proteome</keyword>
<name>A0AA38LGS3_TAXCH</name>
<dbReference type="Proteomes" id="UP000824469">
    <property type="component" value="Unassembled WGS sequence"/>
</dbReference>
<dbReference type="EMBL" id="JAHRHJ020000003">
    <property type="protein sequence ID" value="KAH9321710.1"/>
    <property type="molecule type" value="Genomic_DNA"/>
</dbReference>
<protein>
    <submittedName>
        <fullName evidence="1">Uncharacterized protein</fullName>
    </submittedName>
</protein>
<organism evidence="1 2">
    <name type="scientific">Taxus chinensis</name>
    <name type="common">Chinese yew</name>
    <name type="synonym">Taxus wallichiana var. chinensis</name>
    <dbReference type="NCBI Taxonomy" id="29808"/>
    <lineage>
        <taxon>Eukaryota</taxon>
        <taxon>Viridiplantae</taxon>
        <taxon>Streptophyta</taxon>
        <taxon>Embryophyta</taxon>
        <taxon>Tracheophyta</taxon>
        <taxon>Spermatophyta</taxon>
        <taxon>Pinopsida</taxon>
        <taxon>Pinidae</taxon>
        <taxon>Conifers II</taxon>
        <taxon>Cupressales</taxon>
        <taxon>Taxaceae</taxon>
        <taxon>Taxus</taxon>
    </lineage>
</organism>
<comment type="caution">
    <text evidence="1">The sequence shown here is derived from an EMBL/GenBank/DDBJ whole genome shotgun (WGS) entry which is preliminary data.</text>
</comment>
<feature type="non-terminal residue" evidence="1">
    <location>
        <position position="90"/>
    </location>
</feature>
<reference evidence="1 2" key="1">
    <citation type="journal article" date="2021" name="Nat. Plants">
        <title>The Taxus genome provides insights into paclitaxel biosynthesis.</title>
        <authorList>
            <person name="Xiong X."/>
            <person name="Gou J."/>
            <person name="Liao Q."/>
            <person name="Li Y."/>
            <person name="Zhou Q."/>
            <person name="Bi G."/>
            <person name="Li C."/>
            <person name="Du R."/>
            <person name="Wang X."/>
            <person name="Sun T."/>
            <person name="Guo L."/>
            <person name="Liang H."/>
            <person name="Lu P."/>
            <person name="Wu Y."/>
            <person name="Zhang Z."/>
            <person name="Ro D.K."/>
            <person name="Shang Y."/>
            <person name="Huang S."/>
            <person name="Yan J."/>
        </authorList>
    </citation>
    <scope>NUCLEOTIDE SEQUENCE [LARGE SCALE GENOMIC DNA]</scope>
    <source>
        <strain evidence="1">Ta-2019</strain>
    </source>
</reference>
<dbReference type="AlphaFoldDB" id="A0AA38LGS3"/>
<evidence type="ECO:0000313" key="2">
    <source>
        <dbReference type="Proteomes" id="UP000824469"/>
    </source>
</evidence>
<sequence>EAKKSLMWHNPKANVENNEALVVEYMHKSELRFQCQSRLSCSYVRPAYNIISSADVRLSEIKCQTMCRSVHLLAAHSTNDRLCSPENKAQ</sequence>
<accession>A0AA38LGS3</accession>
<gene>
    <name evidence="1" type="ORF">KI387_016349</name>
</gene>
<feature type="non-terminal residue" evidence="1">
    <location>
        <position position="1"/>
    </location>
</feature>
<proteinExistence type="predicted"/>
<evidence type="ECO:0000313" key="1">
    <source>
        <dbReference type="EMBL" id="KAH9321710.1"/>
    </source>
</evidence>